<dbReference type="KEGG" id="vg:70080840"/>
<organism evidence="1 2">
    <name type="scientific">Gordonia phage Octobien14</name>
    <dbReference type="NCBI Taxonomy" id="2483673"/>
    <lineage>
        <taxon>Viruses</taxon>
        <taxon>Duplodnaviria</taxon>
        <taxon>Heunggongvirae</taxon>
        <taxon>Uroviricota</taxon>
        <taxon>Caudoviricetes</taxon>
        <taxon>Deeyouvirinae</taxon>
        <taxon>Octobienvirus</taxon>
        <taxon>Octobienvirus octobien14</taxon>
    </lineage>
</organism>
<gene>
    <name evidence="1" type="primary">53</name>
    <name evidence="1" type="ORF">SEA_OCTOBIEN14_53</name>
</gene>
<dbReference type="GeneID" id="70080840"/>
<dbReference type="EMBL" id="MH976515">
    <property type="protein sequence ID" value="AYR03199.1"/>
    <property type="molecule type" value="Genomic_DNA"/>
</dbReference>
<evidence type="ECO:0000313" key="2">
    <source>
        <dbReference type="Proteomes" id="UP000280547"/>
    </source>
</evidence>
<name>A0A3G3MAC3_9CAUD</name>
<accession>A0A3G3MAC3</accession>
<protein>
    <submittedName>
        <fullName evidence="1">Uncharacterized protein</fullName>
    </submittedName>
</protein>
<proteinExistence type="predicted"/>
<evidence type="ECO:0000313" key="1">
    <source>
        <dbReference type="EMBL" id="AYR03199.1"/>
    </source>
</evidence>
<keyword evidence="2" id="KW-1185">Reference proteome</keyword>
<dbReference type="Proteomes" id="UP000280547">
    <property type="component" value="Segment"/>
</dbReference>
<sequence>MGWWFRRPKPDELGRCAHIVCSPWEMLQKVEVFQTAKSERPIGYMFIQKRSCIACGFTEISEKEVNF</sequence>
<reference evidence="1 2" key="1">
    <citation type="submission" date="2018-09" db="EMBL/GenBank/DDBJ databases">
        <authorList>
            <person name="Amanuel B.M."/>
            <person name="Anspach C.J."/>
            <person name="Chiquito R.J."/>
            <person name="Gales J.M."/>
            <person name="Hall T."/>
            <person name="Hotaki K."/>
            <person name="Lozano B."/>
            <person name="Mugisha B."/>
            <person name="Fogarty M.P."/>
            <person name="Leadon S.A."/>
            <person name="Molloy S.D."/>
            <person name="Garlena R.A."/>
            <person name="Russell D.A."/>
            <person name="Pope W.H."/>
            <person name="Jacobs-Sera D."/>
            <person name="Hatfull G.F."/>
        </authorList>
    </citation>
    <scope>NUCLEOTIDE SEQUENCE [LARGE SCALE GENOMIC DNA]</scope>
</reference>
<dbReference type="RefSeq" id="YP_010246298.1">
    <property type="nucleotide sequence ID" value="NC_060134.1"/>
</dbReference>